<protein>
    <submittedName>
        <fullName evidence="1">Uncharacterized protein</fullName>
    </submittedName>
</protein>
<comment type="caution">
    <text evidence="1">The sequence shown here is derived from an EMBL/GenBank/DDBJ whole genome shotgun (WGS) entry which is preliminary data.</text>
</comment>
<dbReference type="Proteomes" id="UP001484097">
    <property type="component" value="Unassembled WGS sequence"/>
</dbReference>
<accession>A0ABV0IHZ5</accession>
<reference evidence="1 2" key="1">
    <citation type="submission" date="2024-05" db="EMBL/GenBank/DDBJ databases">
        <authorList>
            <person name="Yi C."/>
        </authorList>
    </citation>
    <scope>NUCLEOTIDE SEQUENCE [LARGE SCALE GENOMIC DNA]</scope>
    <source>
        <strain evidence="1 2">XS13</strain>
    </source>
</reference>
<gene>
    <name evidence="1" type="ORF">ABDK96_08840</name>
</gene>
<evidence type="ECO:0000313" key="2">
    <source>
        <dbReference type="Proteomes" id="UP001484097"/>
    </source>
</evidence>
<dbReference type="RefSeq" id="WP_347920438.1">
    <property type="nucleotide sequence ID" value="NZ_JBDXMX010000003.1"/>
</dbReference>
<dbReference type="EMBL" id="JBDXMX010000003">
    <property type="protein sequence ID" value="MEO9247784.1"/>
    <property type="molecule type" value="Genomic_DNA"/>
</dbReference>
<name>A0ABV0IHZ5_9MICC</name>
<evidence type="ECO:0000313" key="1">
    <source>
        <dbReference type="EMBL" id="MEO9247784.1"/>
    </source>
</evidence>
<organism evidence="1 2">
    <name type="scientific">Citricoccus nitrophenolicus</name>
    <dbReference type="NCBI Taxonomy" id="863575"/>
    <lineage>
        <taxon>Bacteria</taxon>
        <taxon>Bacillati</taxon>
        <taxon>Actinomycetota</taxon>
        <taxon>Actinomycetes</taxon>
        <taxon>Micrococcales</taxon>
        <taxon>Micrococcaceae</taxon>
        <taxon>Citricoccus</taxon>
    </lineage>
</organism>
<keyword evidence="2" id="KW-1185">Reference proteome</keyword>
<sequence length="45" mass="5179">MENTEAARITAQIDAVLSHGDDDSEFALEAGRRFLRETEDEWRLI</sequence>
<proteinExistence type="predicted"/>